<dbReference type="AlphaFoldDB" id="A0A366I127"/>
<evidence type="ECO:0000313" key="2">
    <source>
        <dbReference type="Proteomes" id="UP000253490"/>
    </source>
</evidence>
<comment type="caution">
    <text evidence="1">The sequence shown here is derived from an EMBL/GenBank/DDBJ whole genome shotgun (WGS) entry which is preliminary data.</text>
</comment>
<protein>
    <recommendedName>
        <fullName evidence="3">Catalase</fullName>
    </recommendedName>
</protein>
<gene>
    <name evidence="1" type="ORF">DES36_11858</name>
</gene>
<evidence type="ECO:0008006" key="3">
    <source>
        <dbReference type="Google" id="ProtNLM"/>
    </source>
</evidence>
<dbReference type="EMBL" id="QNRX01000018">
    <property type="protein sequence ID" value="RBP59707.1"/>
    <property type="molecule type" value="Genomic_DNA"/>
</dbReference>
<name>A0A366I127_9FIRM</name>
<dbReference type="Proteomes" id="UP000253490">
    <property type="component" value="Unassembled WGS sequence"/>
</dbReference>
<proteinExistence type="predicted"/>
<reference evidence="1 2" key="1">
    <citation type="submission" date="2018-06" db="EMBL/GenBank/DDBJ databases">
        <title>Genomic Encyclopedia of Type Strains, Phase IV (KMG-IV): sequencing the most valuable type-strain genomes for metagenomic binning, comparative biology and taxonomic classification.</title>
        <authorList>
            <person name="Goeker M."/>
        </authorList>
    </citation>
    <scope>NUCLEOTIDE SEQUENCE [LARGE SCALE GENOMIC DNA]</scope>
    <source>
        <strain evidence="1 2">DSM 22112</strain>
    </source>
</reference>
<evidence type="ECO:0000313" key="1">
    <source>
        <dbReference type="EMBL" id="RBP59707.1"/>
    </source>
</evidence>
<dbReference type="Pfam" id="PF18907">
    <property type="entry name" value="DUF5662"/>
    <property type="match status" value="1"/>
</dbReference>
<keyword evidence="2" id="KW-1185">Reference proteome</keyword>
<accession>A0A366I127</accession>
<sequence>MKWLQHFRTITRHKWLVMKHCFRVGLYKQGFLHDLSKYSWTEFSIGAKYFQGYRSPNAAEIEEKGYSTAWLHHKGRNKHHPEYWTDYNARGDHSYSPIKMPTKYVVEMFCDRVAANKIYKTETYQDSDPLAYFERTKAHLIIHEESSELLRKLLTMLKDHGEEKTFLYIRENIVRKEGENLTFPSLNKEHLSEEFSTTNKE</sequence>
<dbReference type="InterPro" id="IPR043721">
    <property type="entry name" value="DUF5662"/>
</dbReference>
<dbReference type="RefSeq" id="WP_242981767.1">
    <property type="nucleotide sequence ID" value="NZ_CALNCS010000056.1"/>
</dbReference>
<organism evidence="1 2">
    <name type="scientific">Alkalibaculum bacchi</name>
    <dbReference type="NCBI Taxonomy" id="645887"/>
    <lineage>
        <taxon>Bacteria</taxon>
        <taxon>Bacillati</taxon>
        <taxon>Bacillota</taxon>
        <taxon>Clostridia</taxon>
        <taxon>Eubacteriales</taxon>
        <taxon>Eubacteriaceae</taxon>
        <taxon>Alkalibaculum</taxon>
    </lineage>
</organism>